<gene>
    <name evidence="1" type="ORF">HQN79_08080</name>
</gene>
<dbReference type="EMBL" id="CP054020">
    <property type="protein sequence ID" value="QKI89524.1"/>
    <property type="molecule type" value="Genomic_DNA"/>
</dbReference>
<name>A0A7D4SZ17_9GAMM</name>
<protein>
    <recommendedName>
        <fullName evidence="3">Hook-length control protein FliK</fullName>
    </recommendedName>
</protein>
<dbReference type="AlphaFoldDB" id="A0A7D4SZ17"/>
<sequence>MLTITHNLNSSQLAPDLQKSLLASLKTGQILNASIEKINGQEVTLRVGQNVFTANTTVSGLQTGEIQLSVKQTQPSLVLAIAQRPQLTASSQEVIQAAIRQHLVNQQPLGQISQQLTQLLNQLPSQLQPPLTALLEQLRKPLSANTGNDLKNQLNNSGLFLESKLLLGKSDGNTPKQDLKAQFLQFKQLAQQSSGVQNAATQLASKLSDQAISKITLNQLQLYQNPAVIGFEFAPPNPQTIDDQLEFRKKRTDKGNRWEVFVNLQTSDGELKSKISFDAEENLYCGIWCQNDTLGKRIESKITELHDLFEALDLQSVHLRLLPSPPEQSKQGQRVALIDIHI</sequence>
<proteinExistence type="predicted"/>
<dbReference type="KEGG" id="txa:HQN79_08080"/>
<keyword evidence="2" id="KW-1185">Reference proteome</keyword>
<evidence type="ECO:0000313" key="1">
    <source>
        <dbReference type="EMBL" id="QKI89524.1"/>
    </source>
</evidence>
<organism evidence="1 2">
    <name type="scientific">Thiomicrorhabdus xiamenensis</name>
    <dbReference type="NCBI Taxonomy" id="2739063"/>
    <lineage>
        <taxon>Bacteria</taxon>
        <taxon>Pseudomonadati</taxon>
        <taxon>Pseudomonadota</taxon>
        <taxon>Gammaproteobacteria</taxon>
        <taxon>Thiotrichales</taxon>
        <taxon>Piscirickettsiaceae</taxon>
        <taxon>Thiomicrorhabdus</taxon>
    </lineage>
</organism>
<accession>A0A7D4SZ17</accession>
<reference evidence="1 2" key="1">
    <citation type="submission" date="2020-05" db="EMBL/GenBank/DDBJ databases">
        <title>Thiomicrorhabdus sediminis sp.nov. and Thiomicrorhabdus xiamenensis sp.nov., novel sulfur-oxidizing bacteria isolated from coastal sediment.</title>
        <authorList>
            <person name="Liu X."/>
        </authorList>
    </citation>
    <scope>NUCLEOTIDE SEQUENCE [LARGE SCALE GENOMIC DNA]</scope>
    <source>
        <strain evidence="1 2">G2</strain>
    </source>
</reference>
<evidence type="ECO:0008006" key="3">
    <source>
        <dbReference type="Google" id="ProtNLM"/>
    </source>
</evidence>
<evidence type="ECO:0000313" key="2">
    <source>
        <dbReference type="Proteomes" id="UP000504724"/>
    </source>
</evidence>
<dbReference type="RefSeq" id="WP_173285423.1">
    <property type="nucleotide sequence ID" value="NZ_CP054020.1"/>
</dbReference>
<dbReference type="Proteomes" id="UP000504724">
    <property type="component" value="Chromosome"/>
</dbReference>